<sequence length="149" mass="16221">MLGSGFPVGSGQIQAALAPFSLWSRSYSNSPPPALDIISSSGRFNQYLPYRLIADSGEISDQSRPSIPALPNQACHQQLVLVPSSILQSPALLIAQPASKAHHPCIYCTSGRRGALHYDSGHDQARRPCFSILYRRCVEESTLQKRSLS</sequence>
<protein>
    <submittedName>
        <fullName evidence="1">Uncharacterized protein</fullName>
    </submittedName>
</protein>
<evidence type="ECO:0000313" key="2">
    <source>
        <dbReference type="Proteomes" id="UP001610446"/>
    </source>
</evidence>
<proteinExistence type="predicted"/>
<dbReference type="EMBL" id="JBFXLU010000032">
    <property type="protein sequence ID" value="KAL2851072.1"/>
    <property type="molecule type" value="Genomic_DNA"/>
</dbReference>
<gene>
    <name evidence="1" type="ORF">BJY01DRAFT_209438</name>
</gene>
<dbReference type="Proteomes" id="UP001610446">
    <property type="component" value="Unassembled WGS sequence"/>
</dbReference>
<keyword evidence="2" id="KW-1185">Reference proteome</keyword>
<reference evidence="1 2" key="1">
    <citation type="submission" date="2024-07" db="EMBL/GenBank/DDBJ databases">
        <title>Section-level genome sequencing and comparative genomics of Aspergillus sections Usti and Cavernicolus.</title>
        <authorList>
            <consortium name="Lawrence Berkeley National Laboratory"/>
            <person name="Nybo J.L."/>
            <person name="Vesth T.C."/>
            <person name="Theobald S."/>
            <person name="Frisvad J.C."/>
            <person name="Larsen T.O."/>
            <person name="Kjaerboelling I."/>
            <person name="Rothschild-Mancinelli K."/>
            <person name="Lyhne E.K."/>
            <person name="Kogle M.E."/>
            <person name="Barry K."/>
            <person name="Clum A."/>
            <person name="Na H."/>
            <person name="Ledsgaard L."/>
            <person name="Lin J."/>
            <person name="Lipzen A."/>
            <person name="Kuo A."/>
            <person name="Riley R."/>
            <person name="Mondo S."/>
            <person name="Labutti K."/>
            <person name="Haridas S."/>
            <person name="Pangalinan J."/>
            <person name="Salamov A.A."/>
            <person name="Simmons B.A."/>
            <person name="Magnuson J.K."/>
            <person name="Chen J."/>
            <person name="Drula E."/>
            <person name="Henrissat B."/>
            <person name="Wiebenga A."/>
            <person name="Lubbers R.J."/>
            <person name="Gomes A.C."/>
            <person name="Makela M.R."/>
            <person name="Stajich J."/>
            <person name="Grigoriev I.V."/>
            <person name="Mortensen U.H."/>
            <person name="De Vries R.P."/>
            <person name="Baker S.E."/>
            <person name="Andersen M.R."/>
        </authorList>
    </citation>
    <scope>NUCLEOTIDE SEQUENCE [LARGE SCALE GENOMIC DNA]</scope>
    <source>
        <strain evidence="1 2">CBS 123904</strain>
    </source>
</reference>
<name>A0ABR4KG91_9EURO</name>
<evidence type="ECO:0000313" key="1">
    <source>
        <dbReference type="EMBL" id="KAL2851072.1"/>
    </source>
</evidence>
<comment type="caution">
    <text evidence="1">The sequence shown here is derived from an EMBL/GenBank/DDBJ whole genome shotgun (WGS) entry which is preliminary data.</text>
</comment>
<accession>A0ABR4KG91</accession>
<organism evidence="1 2">
    <name type="scientific">Aspergillus pseudoustus</name>
    <dbReference type="NCBI Taxonomy" id="1810923"/>
    <lineage>
        <taxon>Eukaryota</taxon>
        <taxon>Fungi</taxon>
        <taxon>Dikarya</taxon>
        <taxon>Ascomycota</taxon>
        <taxon>Pezizomycotina</taxon>
        <taxon>Eurotiomycetes</taxon>
        <taxon>Eurotiomycetidae</taxon>
        <taxon>Eurotiales</taxon>
        <taxon>Aspergillaceae</taxon>
        <taxon>Aspergillus</taxon>
        <taxon>Aspergillus subgen. Nidulantes</taxon>
    </lineage>
</organism>